<dbReference type="InterPro" id="IPR005135">
    <property type="entry name" value="Endo/exonuclease/phosphatase"/>
</dbReference>
<evidence type="ECO:0000259" key="1">
    <source>
        <dbReference type="Pfam" id="PF03372"/>
    </source>
</evidence>
<protein>
    <submittedName>
        <fullName evidence="2">Metal-dependent hydrolase, endonuclease/exonuclease/phosphatase family</fullName>
    </submittedName>
</protein>
<dbReference type="PANTHER" id="PTHR14859:SF1">
    <property type="entry name" value="PGAP2-INTERACTING PROTEIN"/>
    <property type="match status" value="1"/>
</dbReference>
<dbReference type="PANTHER" id="PTHR14859">
    <property type="entry name" value="CALCOFLUOR WHITE HYPERSENSITIVE PROTEIN PRECURSOR"/>
    <property type="match status" value="1"/>
</dbReference>
<dbReference type="Gene3D" id="3.60.10.10">
    <property type="entry name" value="Endonuclease/exonuclease/phosphatase"/>
    <property type="match status" value="1"/>
</dbReference>
<dbReference type="GO" id="GO:0004519">
    <property type="term" value="F:endonuclease activity"/>
    <property type="evidence" value="ECO:0007669"/>
    <property type="project" value="UniProtKB-KW"/>
</dbReference>
<dbReference type="SUPFAM" id="SSF56219">
    <property type="entry name" value="DNase I-like"/>
    <property type="match status" value="1"/>
</dbReference>
<dbReference type="Pfam" id="PF03372">
    <property type="entry name" value="Exo_endo_phos"/>
    <property type="match status" value="1"/>
</dbReference>
<feature type="domain" description="Endonuclease/exonuclease/phosphatase" evidence="1">
    <location>
        <begin position="6"/>
        <end position="234"/>
    </location>
</feature>
<keyword evidence="3" id="KW-1185">Reference proteome</keyword>
<reference evidence="2 3" key="1">
    <citation type="submission" date="2017-01" db="EMBL/GenBank/DDBJ databases">
        <title>The cable genome- insights into the physiology and evolution of filamentous bacteria capable of sulfide oxidation via long distance electron transfer.</title>
        <authorList>
            <person name="Schreiber L."/>
            <person name="Bjerg J.T."/>
            <person name="Boggild A."/>
            <person name="Van De Vossenberg J."/>
            <person name="Meysman F."/>
            <person name="Nielsen L.P."/>
            <person name="Schramm A."/>
            <person name="Kjeldsen K.U."/>
        </authorList>
    </citation>
    <scope>NUCLEOTIDE SEQUENCE [LARGE SCALE GENOMIC DNA]</scope>
    <source>
        <strain evidence="2">A5</strain>
    </source>
</reference>
<dbReference type="GO" id="GO:0006506">
    <property type="term" value="P:GPI anchor biosynthetic process"/>
    <property type="evidence" value="ECO:0007669"/>
    <property type="project" value="TreeGrafter"/>
</dbReference>
<dbReference type="AlphaFoldDB" id="A0A444JC94"/>
<evidence type="ECO:0000313" key="3">
    <source>
        <dbReference type="Proteomes" id="UP000288892"/>
    </source>
</evidence>
<dbReference type="EMBL" id="MTKS01000289">
    <property type="protein sequence ID" value="RWX50627.1"/>
    <property type="molecule type" value="Genomic_DNA"/>
</dbReference>
<evidence type="ECO:0000313" key="2">
    <source>
        <dbReference type="EMBL" id="RWX50627.1"/>
    </source>
</evidence>
<dbReference type="Proteomes" id="UP000288892">
    <property type="component" value="Unassembled WGS sequence"/>
</dbReference>
<sequence>MRFLLYNIRYGTGIGTRFHFPVPYAGYLKRSTENYRQITEFISRLAPDLVGLVEVDSGSFRTENCCQAEFLARRLGYDHVVESKYRCGSLPRRVPVLAKQGNALLSREKLHDHQFHFFRKGVKRLVIEAKTANLTVFLVHLSLTYYNRQSQLRQLYEIIKTTQGPVIVAGDFNIFWGDQELDLFLAATRLRNANDHGYPSHPSRSPKRQLDFILYSPELTVENFFIPDVILSDHAPLVCDFTE</sequence>
<dbReference type="GO" id="GO:0016020">
    <property type="term" value="C:membrane"/>
    <property type="evidence" value="ECO:0007669"/>
    <property type="project" value="GOC"/>
</dbReference>
<keyword evidence="2" id="KW-0378">Hydrolase</keyword>
<comment type="caution">
    <text evidence="2">The sequence shown here is derived from an EMBL/GenBank/DDBJ whole genome shotgun (WGS) entry which is preliminary data.</text>
</comment>
<organism evidence="2 3">
    <name type="scientific">Candidatus Electrothrix marina</name>
    <dbReference type="NCBI Taxonomy" id="1859130"/>
    <lineage>
        <taxon>Bacteria</taxon>
        <taxon>Pseudomonadati</taxon>
        <taxon>Thermodesulfobacteriota</taxon>
        <taxon>Desulfobulbia</taxon>
        <taxon>Desulfobulbales</taxon>
        <taxon>Desulfobulbaceae</taxon>
        <taxon>Candidatus Electrothrix</taxon>
    </lineage>
</organism>
<proteinExistence type="predicted"/>
<name>A0A444JC94_9BACT</name>
<gene>
    <name evidence="2" type="ORF">VU01_12891</name>
</gene>
<keyword evidence="2" id="KW-0255">Endonuclease</keyword>
<keyword evidence="2" id="KW-0540">Nuclease</keyword>
<dbReference type="InterPro" id="IPR036691">
    <property type="entry name" value="Endo/exonu/phosph_ase_sf"/>
</dbReference>
<keyword evidence="2" id="KW-0269">Exonuclease</keyword>
<accession>A0A444JC94</accession>
<dbReference type="InterPro" id="IPR051916">
    <property type="entry name" value="GPI-anchor_lipid_remodeler"/>
</dbReference>
<dbReference type="GO" id="GO:0004527">
    <property type="term" value="F:exonuclease activity"/>
    <property type="evidence" value="ECO:0007669"/>
    <property type="project" value="UniProtKB-KW"/>
</dbReference>